<evidence type="ECO:0008006" key="5">
    <source>
        <dbReference type="Google" id="ProtNLM"/>
    </source>
</evidence>
<accession>A0A1M5ITH3</accession>
<feature type="domain" description="DUF3887" evidence="2">
    <location>
        <begin position="23"/>
        <end position="109"/>
    </location>
</feature>
<dbReference type="InterPro" id="IPR022742">
    <property type="entry name" value="Hydrolase_4"/>
</dbReference>
<dbReference type="PANTHER" id="PTHR43265:SF1">
    <property type="entry name" value="ESTERASE ESTD"/>
    <property type="match status" value="1"/>
</dbReference>
<dbReference type="Gene3D" id="3.10.450.590">
    <property type="match status" value="1"/>
</dbReference>
<dbReference type="GO" id="GO:0052689">
    <property type="term" value="F:carboxylic ester hydrolase activity"/>
    <property type="evidence" value="ECO:0007669"/>
    <property type="project" value="TreeGrafter"/>
</dbReference>
<dbReference type="InterPro" id="IPR053145">
    <property type="entry name" value="AB_hydrolase_Est10"/>
</dbReference>
<dbReference type="Gene3D" id="3.40.50.1820">
    <property type="entry name" value="alpha/beta hydrolase"/>
    <property type="match status" value="1"/>
</dbReference>
<sequence>MRLLLFALFFPVLFFSQQKEKGAEFINLLLVKKEFNSAYSFFSEEMKTQISLPVLQQTVEQIEGQLGKFKNVIEVNNENKNIYFYYSEFEKAKLDIQIAFDDKSQIIGFFFVPHKEFGKNEDLLNSFNIKSESIMLKGTLLVPKENDKKKLVIFIHGSGPNDRDETVGENKPFKNIAEYLLNNGIASYRYDKRTLSNPETFSDNSTAEQETINDVVNVFNFFVNDEQYKNYKIILLGHSFGGYLLPKIYQKTPEVSKLVFLAANARPLQDIIVEQLQYLNKIDPSNVSAETIQTTKKQVDFLNSKKFNLSSKNSDLPFGLSANYWKYLLDYNTFDYLKSIHIPMFFGQGGRDYQVTEKDFNLWQNQLKNSEYAVFKLYPQLNHLFINGSINPSPKDYNVKGGVDERFLKNLEEFILE</sequence>
<gene>
    <name evidence="3" type="ORF">SAMN02787073_3980</name>
</gene>
<reference evidence="4" key="1">
    <citation type="submission" date="2016-11" db="EMBL/GenBank/DDBJ databases">
        <authorList>
            <person name="Varghese N."/>
            <person name="Submissions S."/>
        </authorList>
    </citation>
    <scope>NUCLEOTIDE SEQUENCE [LARGE SCALE GENOMIC DNA]</scope>
    <source>
        <strain evidence="4">YR203</strain>
    </source>
</reference>
<dbReference type="InterPro" id="IPR024981">
    <property type="entry name" value="DUF3887"/>
</dbReference>
<dbReference type="AlphaFoldDB" id="A0A1M5ITH3"/>
<evidence type="ECO:0000313" key="4">
    <source>
        <dbReference type="Proteomes" id="UP000184108"/>
    </source>
</evidence>
<dbReference type="Proteomes" id="UP000184108">
    <property type="component" value="Unassembled WGS sequence"/>
</dbReference>
<name>A0A1M5ITH3_9FLAO</name>
<dbReference type="Pfam" id="PF13026">
    <property type="entry name" value="DUF3887"/>
    <property type="match status" value="1"/>
</dbReference>
<evidence type="ECO:0000259" key="2">
    <source>
        <dbReference type="Pfam" id="PF13026"/>
    </source>
</evidence>
<evidence type="ECO:0000259" key="1">
    <source>
        <dbReference type="Pfam" id="PF12146"/>
    </source>
</evidence>
<dbReference type="EMBL" id="FQVE01000005">
    <property type="protein sequence ID" value="SHG31658.1"/>
    <property type="molecule type" value="Genomic_DNA"/>
</dbReference>
<feature type="domain" description="Serine aminopeptidase S33" evidence="1">
    <location>
        <begin position="171"/>
        <end position="387"/>
    </location>
</feature>
<dbReference type="InterPro" id="IPR029058">
    <property type="entry name" value="AB_hydrolase_fold"/>
</dbReference>
<dbReference type="PANTHER" id="PTHR43265">
    <property type="entry name" value="ESTERASE ESTD"/>
    <property type="match status" value="1"/>
</dbReference>
<proteinExistence type="predicted"/>
<dbReference type="Pfam" id="PF12146">
    <property type="entry name" value="Hydrolase_4"/>
    <property type="match status" value="1"/>
</dbReference>
<dbReference type="SUPFAM" id="SSF53474">
    <property type="entry name" value="alpha/beta-Hydrolases"/>
    <property type="match status" value="1"/>
</dbReference>
<dbReference type="RefSeq" id="WP_073175054.1">
    <property type="nucleotide sequence ID" value="NZ_FQVE01000005.1"/>
</dbReference>
<protein>
    <recommendedName>
        <fullName evidence="5">Serine aminopeptidase S33 domain-containing protein</fullName>
    </recommendedName>
</protein>
<evidence type="ECO:0000313" key="3">
    <source>
        <dbReference type="EMBL" id="SHG31658.1"/>
    </source>
</evidence>
<organism evidence="3 4">
    <name type="scientific">Chryseobacterium vrystaatense</name>
    <dbReference type="NCBI Taxonomy" id="307480"/>
    <lineage>
        <taxon>Bacteria</taxon>
        <taxon>Pseudomonadati</taxon>
        <taxon>Bacteroidota</taxon>
        <taxon>Flavobacteriia</taxon>
        <taxon>Flavobacteriales</taxon>
        <taxon>Weeksellaceae</taxon>
        <taxon>Chryseobacterium group</taxon>
        <taxon>Chryseobacterium</taxon>
    </lineage>
</organism>